<keyword evidence="1" id="KW-0472">Membrane</keyword>
<feature type="transmembrane region" description="Helical" evidence="1">
    <location>
        <begin position="368"/>
        <end position="389"/>
    </location>
</feature>
<feature type="domain" description="Acyltransferase 3" evidence="2">
    <location>
        <begin position="14"/>
        <end position="349"/>
    </location>
</feature>
<dbReference type="InterPro" id="IPR050879">
    <property type="entry name" value="Acyltransferase_3"/>
</dbReference>
<feature type="transmembrane region" description="Helical" evidence="1">
    <location>
        <begin position="267"/>
        <end position="288"/>
    </location>
</feature>
<gene>
    <name evidence="4" type="ORF">ISS99_11065</name>
</gene>
<reference evidence="4" key="1">
    <citation type="submission" date="2020-10" db="EMBL/GenBank/DDBJ databases">
        <title>Phylogeny of dyella-like bacteria.</title>
        <authorList>
            <person name="Fu J."/>
        </authorList>
    </citation>
    <scope>NUCLEOTIDE SEQUENCE</scope>
    <source>
        <strain evidence="4">DHON07</strain>
    </source>
</reference>
<dbReference type="EMBL" id="JADIKF010000039">
    <property type="protein sequence ID" value="MBM7130071.1"/>
    <property type="molecule type" value="Genomic_DNA"/>
</dbReference>
<keyword evidence="5" id="KW-1185">Reference proteome</keyword>
<feature type="transmembrane region" description="Helical" evidence="1">
    <location>
        <begin position="242"/>
        <end position="261"/>
    </location>
</feature>
<proteinExistence type="predicted"/>
<feature type="transmembrane region" description="Helical" evidence="1">
    <location>
        <begin position="203"/>
        <end position="222"/>
    </location>
</feature>
<protein>
    <submittedName>
        <fullName evidence="4">Acyltransferase</fullName>
    </submittedName>
</protein>
<keyword evidence="1" id="KW-1133">Transmembrane helix</keyword>
<evidence type="ECO:0000259" key="2">
    <source>
        <dbReference type="Pfam" id="PF01757"/>
    </source>
</evidence>
<feature type="transmembrane region" description="Helical" evidence="1">
    <location>
        <begin position="177"/>
        <end position="197"/>
    </location>
</feature>
<dbReference type="PANTHER" id="PTHR23028:SF53">
    <property type="entry name" value="ACYL_TRANSF_3 DOMAIN-CONTAINING PROTEIN"/>
    <property type="match status" value="1"/>
</dbReference>
<feature type="transmembrane region" description="Helical" evidence="1">
    <location>
        <begin position="332"/>
        <end position="352"/>
    </location>
</feature>
<evidence type="ECO:0000259" key="3">
    <source>
        <dbReference type="Pfam" id="PF19040"/>
    </source>
</evidence>
<feature type="transmembrane region" description="Helical" evidence="1">
    <location>
        <begin position="81"/>
        <end position="101"/>
    </location>
</feature>
<feature type="transmembrane region" description="Helical" evidence="1">
    <location>
        <begin position="145"/>
        <end position="165"/>
    </location>
</feature>
<evidence type="ECO:0000313" key="5">
    <source>
        <dbReference type="Proteomes" id="UP001430193"/>
    </source>
</evidence>
<dbReference type="InterPro" id="IPR043968">
    <property type="entry name" value="SGNH"/>
</dbReference>
<dbReference type="PANTHER" id="PTHR23028">
    <property type="entry name" value="ACETYLTRANSFERASE"/>
    <property type="match status" value="1"/>
</dbReference>
<feature type="domain" description="SGNH" evidence="3">
    <location>
        <begin position="425"/>
        <end position="648"/>
    </location>
</feature>
<feature type="transmembrane region" description="Helical" evidence="1">
    <location>
        <begin position="309"/>
        <end position="326"/>
    </location>
</feature>
<dbReference type="Proteomes" id="UP001430193">
    <property type="component" value="Unassembled WGS sequence"/>
</dbReference>
<dbReference type="GO" id="GO:0016746">
    <property type="term" value="F:acyltransferase activity"/>
    <property type="evidence" value="ECO:0007669"/>
    <property type="project" value="UniProtKB-KW"/>
</dbReference>
<feature type="transmembrane region" description="Helical" evidence="1">
    <location>
        <begin position="43"/>
        <end position="60"/>
    </location>
</feature>
<keyword evidence="4" id="KW-0808">Transferase</keyword>
<keyword evidence="1" id="KW-0812">Transmembrane</keyword>
<dbReference type="Pfam" id="PF19040">
    <property type="entry name" value="SGNH"/>
    <property type="match status" value="1"/>
</dbReference>
<sequence length="663" mass="73795">MERKKEYRLGYRGDIEGLRAIAVLFVVGVHAGVPWLQGGFVGVDIFFVLSGFLITGLLAKEITWTGRLQFADFYLRRLRRLLPALALMLLATCLAASLLLAPSQQLSQSLTGVAAAEWISNFYFAFQKLDYFAAGTETNIYLHTWSLGVEEQFYLIWPVLVYWLLRRKERKVSFGRLRLGMMAFAGLSLVACVVATYRAPQWAFYLMPLRAWQFAAGALIWLEFQEEGGKLHDWGGIGRHKLLLGAVGLMLLLACGISLSANVPYPGLLGLIPTLGAAFVIGSGSAGADTFIQRFLSLTPLQAIGRVSYAWYLWHWPVLLLGYALTGVDTPVYRSAYVAVSLVLAFVSYRFVESPIRHQRWWLSHKRIATCVAFAVMAGSIWVLGRWTVGAGGELSNPAYQRFDISRRDQPLIYAMGCDDSYLSDRVKPCDFGDAKAKHTAVLLGDSIAGQWFPAVAKVFDRPDWRLVVLTKSACPMIDKSIFYPRIGRMYTECDTWRRTVLADLAQMRPDIVLISSQVTSTSEPKEWADESARVLKLVSAAAKRVYLLRATPHLTFDGPDCLAEHAFRPQWLRGHEMCSSSLKEGNSDVVYASIERTLGSFNNVEGIDVSANICPGEVCSAERNGMIIFRDSQHLTATFAATLAPALMNRIKFDNNQSGANK</sequence>
<dbReference type="InterPro" id="IPR002656">
    <property type="entry name" value="Acyl_transf_3_dom"/>
</dbReference>
<dbReference type="RefSeq" id="WP_204631688.1">
    <property type="nucleotide sequence ID" value="NZ_BSOC01000002.1"/>
</dbReference>
<accession>A0ABS2KFY6</accession>
<evidence type="ECO:0000256" key="1">
    <source>
        <dbReference type="SAM" id="Phobius"/>
    </source>
</evidence>
<dbReference type="Pfam" id="PF01757">
    <property type="entry name" value="Acyl_transf_3"/>
    <property type="match status" value="1"/>
</dbReference>
<keyword evidence="4" id="KW-0012">Acyltransferase</keyword>
<name>A0ABS2KFY6_9GAMM</name>
<comment type="caution">
    <text evidence="4">The sequence shown here is derived from an EMBL/GenBank/DDBJ whole genome shotgun (WGS) entry which is preliminary data.</text>
</comment>
<organism evidence="4 5">
    <name type="scientific">Dyella mobilis</name>
    <dbReference type="NCBI Taxonomy" id="1849582"/>
    <lineage>
        <taxon>Bacteria</taxon>
        <taxon>Pseudomonadati</taxon>
        <taxon>Pseudomonadota</taxon>
        <taxon>Gammaproteobacteria</taxon>
        <taxon>Lysobacterales</taxon>
        <taxon>Rhodanobacteraceae</taxon>
        <taxon>Dyella</taxon>
    </lineage>
</organism>
<feature type="transmembrane region" description="Helical" evidence="1">
    <location>
        <begin position="20"/>
        <end position="37"/>
    </location>
</feature>
<evidence type="ECO:0000313" key="4">
    <source>
        <dbReference type="EMBL" id="MBM7130071.1"/>
    </source>
</evidence>